<reference evidence="2 3" key="1">
    <citation type="journal article" date="2017" name="Mol. Biol. Evol.">
        <title>The 4-celled Tetrabaena socialis nuclear genome reveals the essential components for genetic control of cell number at the origin of multicellularity in the volvocine lineage.</title>
        <authorList>
            <person name="Featherston J."/>
            <person name="Arakaki Y."/>
            <person name="Hanschen E.R."/>
            <person name="Ferris P.J."/>
            <person name="Michod R.E."/>
            <person name="Olson B.J.S.C."/>
            <person name="Nozaki H."/>
            <person name="Durand P.M."/>
        </authorList>
    </citation>
    <scope>NUCLEOTIDE SEQUENCE [LARGE SCALE GENOMIC DNA]</scope>
    <source>
        <strain evidence="2 3">NIES-571</strain>
    </source>
</reference>
<sequence>MSDSHLVDGQLTLQDAQLAFLWARMYVIDEIKDYPRYTCLSFTDFLESIGRVADMKALPAASDLDLAGYDTILEWALDKERMEGGGPDNKTSGGDDSRSDRDRTVVSSLDIFRPRASSGFQAAKSRPLYVKVEMFLDLIFRRLFWDPSQPEIPFNYDGLLKLIKKIDKDLGP</sequence>
<feature type="compositionally biased region" description="Basic and acidic residues" evidence="1">
    <location>
        <begin position="93"/>
        <end position="102"/>
    </location>
</feature>
<dbReference type="Proteomes" id="UP000236333">
    <property type="component" value="Unassembled WGS sequence"/>
</dbReference>
<gene>
    <name evidence="2" type="ORF">TSOC_011368</name>
</gene>
<organism evidence="2 3">
    <name type="scientific">Tetrabaena socialis</name>
    <dbReference type="NCBI Taxonomy" id="47790"/>
    <lineage>
        <taxon>Eukaryota</taxon>
        <taxon>Viridiplantae</taxon>
        <taxon>Chlorophyta</taxon>
        <taxon>core chlorophytes</taxon>
        <taxon>Chlorophyceae</taxon>
        <taxon>CS clade</taxon>
        <taxon>Chlamydomonadales</taxon>
        <taxon>Tetrabaenaceae</taxon>
        <taxon>Tetrabaena</taxon>
    </lineage>
</organism>
<dbReference type="EMBL" id="PGGS01000621">
    <property type="protein sequence ID" value="PNH02617.1"/>
    <property type="molecule type" value="Genomic_DNA"/>
</dbReference>
<evidence type="ECO:0000313" key="2">
    <source>
        <dbReference type="EMBL" id="PNH02617.1"/>
    </source>
</evidence>
<comment type="caution">
    <text evidence="2">The sequence shown here is derived from an EMBL/GenBank/DDBJ whole genome shotgun (WGS) entry which is preliminary data.</text>
</comment>
<feature type="region of interest" description="Disordered" evidence="1">
    <location>
        <begin position="80"/>
        <end position="102"/>
    </location>
</feature>
<name>A0A2J7ZQS8_9CHLO</name>
<evidence type="ECO:0000313" key="3">
    <source>
        <dbReference type="Proteomes" id="UP000236333"/>
    </source>
</evidence>
<proteinExistence type="predicted"/>
<protein>
    <submittedName>
        <fullName evidence="2">Uncharacterized protein</fullName>
    </submittedName>
</protein>
<dbReference type="OrthoDB" id="120976at2759"/>
<feature type="non-terminal residue" evidence="2">
    <location>
        <position position="172"/>
    </location>
</feature>
<keyword evidence="3" id="KW-1185">Reference proteome</keyword>
<accession>A0A2J7ZQS8</accession>
<dbReference type="AlphaFoldDB" id="A0A2J7ZQS8"/>
<evidence type="ECO:0000256" key="1">
    <source>
        <dbReference type="SAM" id="MobiDB-lite"/>
    </source>
</evidence>